<dbReference type="GO" id="GO:0048471">
    <property type="term" value="C:perinuclear region of cytoplasm"/>
    <property type="evidence" value="ECO:0007669"/>
    <property type="project" value="TreeGrafter"/>
</dbReference>
<dbReference type="GO" id="GO:0006913">
    <property type="term" value="P:nucleocytoplasmic transport"/>
    <property type="evidence" value="ECO:0007669"/>
    <property type="project" value="TreeGrafter"/>
</dbReference>
<dbReference type="EMBL" id="JWZX01001222">
    <property type="protein sequence ID" value="KOO34439.1"/>
    <property type="molecule type" value="Genomic_DNA"/>
</dbReference>
<dbReference type="Proteomes" id="UP000037460">
    <property type="component" value="Unassembled WGS sequence"/>
</dbReference>
<dbReference type="SMART" id="SM00368">
    <property type="entry name" value="LRR_RI"/>
    <property type="match status" value="7"/>
</dbReference>
<sequence>MGVDFDLTGLHDDHTIRAGVPPPLSELCVRVLAAHFAHRPTLRGIAPRYINRLTELLPTTLPLEVTGPLIDDEGYWKRCATNRWENCTISEHGSSWKRCYFEKNLTDFLETFDPLKTDTEELMRMLAISKDYVFSLRVKQFLSHLDMEMLLQNVPTLCNLDMTFGVKDIGMEYERSLFGMKMSDVTSLAKALRVTETLTILSLPCNLLDDNTMRVLATGLQANSTITSLDLSHNKIADRGVKAIAKLLTDKAVLLSLDLSDNHVHADGGKYFGRALKINSSLETLNLRLNRLGDEGGKMLLEGLAHNSTLTHLNLSCNALDHDSAQQLGSIVSSSTSLQNLDLSGNVFSEDAGRLLRDGLQHNRTLTSMDLRLNQISVDTAAAIDETCKSNKFEMQRARRLIFEEQQMAQYGHK</sequence>
<reference evidence="5" key="1">
    <citation type="journal article" date="2015" name="PLoS Genet.">
        <title>Genome Sequence and Transcriptome Analyses of Chrysochromulina tobin: Metabolic Tools for Enhanced Algal Fitness in the Prominent Order Prymnesiales (Haptophyceae).</title>
        <authorList>
            <person name="Hovde B.T."/>
            <person name="Deodato C.R."/>
            <person name="Hunsperger H.M."/>
            <person name="Ryken S.A."/>
            <person name="Yost W."/>
            <person name="Jha R.K."/>
            <person name="Patterson J."/>
            <person name="Monnat R.J. Jr."/>
            <person name="Barlow S.B."/>
            <person name="Starkenburg S.R."/>
            <person name="Cattolico R.A."/>
        </authorList>
    </citation>
    <scope>NUCLEOTIDE SEQUENCE</scope>
    <source>
        <strain evidence="5">CCMP291</strain>
    </source>
</reference>
<keyword evidence="4" id="KW-0966">Cell projection</keyword>
<evidence type="ECO:0000313" key="5">
    <source>
        <dbReference type="Proteomes" id="UP000037460"/>
    </source>
</evidence>
<dbReference type="GO" id="GO:0005096">
    <property type="term" value="F:GTPase activator activity"/>
    <property type="evidence" value="ECO:0007669"/>
    <property type="project" value="UniProtKB-KW"/>
</dbReference>
<dbReference type="SUPFAM" id="SSF52047">
    <property type="entry name" value="RNI-like"/>
    <property type="match status" value="1"/>
</dbReference>
<evidence type="ECO:0000256" key="2">
    <source>
        <dbReference type="ARBA" id="ARBA00022614"/>
    </source>
</evidence>
<evidence type="ECO:0000256" key="3">
    <source>
        <dbReference type="ARBA" id="ARBA00022737"/>
    </source>
</evidence>
<dbReference type="InterPro" id="IPR001611">
    <property type="entry name" value="Leu-rich_rpt"/>
</dbReference>
<dbReference type="GO" id="GO:0005634">
    <property type="term" value="C:nucleus"/>
    <property type="evidence" value="ECO:0007669"/>
    <property type="project" value="TreeGrafter"/>
</dbReference>
<comment type="caution">
    <text evidence="4">The sequence shown here is derived from an EMBL/GenBank/DDBJ whole genome shotgun (WGS) entry which is preliminary data.</text>
</comment>
<keyword evidence="4" id="KW-0282">Flagellum</keyword>
<accession>A0A0M0K6K5</accession>
<keyword evidence="3" id="KW-0677">Repeat</keyword>
<dbReference type="InterPro" id="IPR032675">
    <property type="entry name" value="LRR_dom_sf"/>
</dbReference>
<evidence type="ECO:0000313" key="4">
    <source>
        <dbReference type="EMBL" id="KOO34439.1"/>
    </source>
</evidence>
<dbReference type="AlphaFoldDB" id="A0A0M0K6K5"/>
<keyword evidence="5" id="KW-1185">Reference proteome</keyword>
<dbReference type="Pfam" id="PF13516">
    <property type="entry name" value="LRR_6"/>
    <property type="match status" value="5"/>
</dbReference>
<dbReference type="OrthoDB" id="341587at2759"/>
<dbReference type="GO" id="GO:0031267">
    <property type="term" value="F:small GTPase binding"/>
    <property type="evidence" value="ECO:0007669"/>
    <property type="project" value="TreeGrafter"/>
</dbReference>
<keyword evidence="1" id="KW-0343">GTPase activation</keyword>
<keyword evidence="2" id="KW-0433">Leucine-rich repeat</keyword>
<name>A0A0M0K6K5_9EUKA</name>
<dbReference type="InterPro" id="IPR027038">
    <property type="entry name" value="RanGap"/>
</dbReference>
<dbReference type="Gene3D" id="3.80.10.10">
    <property type="entry name" value="Ribonuclease Inhibitor"/>
    <property type="match status" value="2"/>
</dbReference>
<evidence type="ECO:0000256" key="1">
    <source>
        <dbReference type="ARBA" id="ARBA00022468"/>
    </source>
</evidence>
<gene>
    <name evidence="4" type="ORF">Ctob_009399</name>
</gene>
<dbReference type="PANTHER" id="PTHR24113:SF12">
    <property type="entry name" value="RAN GTPASE-ACTIVATING PROTEIN 1"/>
    <property type="match status" value="1"/>
</dbReference>
<dbReference type="PANTHER" id="PTHR24113">
    <property type="entry name" value="RAN GTPASE-ACTIVATING PROTEIN 1"/>
    <property type="match status" value="1"/>
</dbReference>
<dbReference type="GO" id="GO:0005829">
    <property type="term" value="C:cytosol"/>
    <property type="evidence" value="ECO:0007669"/>
    <property type="project" value="TreeGrafter"/>
</dbReference>
<protein>
    <submittedName>
        <fullName evidence="4">Flagellar associated protein</fullName>
    </submittedName>
</protein>
<keyword evidence="4" id="KW-0969">Cilium</keyword>
<organism evidence="4 5">
    <name type="scientific">Chrysochromulina tobinii</name>
    <dbReference type="NCBI Taxonomy" id="1460289"/>
    <lineage>
        <taxon>Eukaryota</taxon>
        <taxon>Haptista</taxon>
        <taxon>Haptophyta</taxon>
        <taxon>Prymnesiophyceae</taxon>
        <taxon>Prymnesiales</taxon>
        <taxon>Chrysochromulinaceae</taxon>
        <taxon>Chrysochromulina</taxon>
    </lineage>
</organism>
<proteinExistence type="predicted"/>